<dbReference type="EnsemblPlants" id="OGLUM01G41930.1">
    <property type="protein sequence ID" value="OGLUM01G41930.1"/>
    <property type="gene ID" value="OGLUM01G41930"/>
</dbReference>
<dbReference type="SMART" id="SM00233">
    <property type="entry name" value="PH"/>
    <property type="match status" value="1"/>
</dbReference>
<dbReference type="HOGENOM" id="CLU_111315_0_0_1"/>
<dbReference type="Proteomes" id="UP000026961">
    <property type="component" value="Chromosome 1"/>
</dbReference>
<dbReference type="InterPro" id="IPR051707">
    <property type="entry name" value="PI-Interact_SigTrans_Reg"/>
</dbReference>
<dbReference type="AlphaFoldDB" id="A0A0D9YHK2"/>
<dbReference type="Gramene" id="OGLUM01G41930.1">
    <property type="protein sequence ID" value="OGLUM01G41930.1"/>
    <property type="gene ID" value="OGLUM01G41930"/>
</dbReference>
<dbReference type="PROSITE" id="PS50003">
    <property type="entry name" value="PH_DOMAIN"/>
    <property type="match status" value="1"/>
</dbReference>
<dbReference type="FunFam" id="2.30.29.30:FF:000286">
    <property type="entry name" value="PH-protein kinase domain containing protein"/>
    <property type="match status" value="1"/>
</dbReference>
<evidence type="ECO:0000313" key="3">
    <source>
        <dbReference type="Proteomes" id="UP000026961"/>
    </source>
</evidence>
<reference evidence="2" key="1">
    <citation type="submission" date="2013-08" db="EMBL/GenBank/DDBJ databases">
        <title>Oryza genome evolution.</title>
        <authorList>
            <person name="Wing R.A."/>
            <person name="Panaud O."/>
            <person name="Oliveira A.C."/>
        </authorList>
    </citation>
    <scope>NUCLEOTIDE SEQUENCE</scope>
</reference>
<reference evidence="2" key="2">
    <citation type="submission" date="2015-04" db="UniProtKB">
        <authorList>
            <consortium name="EnsemblPlants"/>
        </authorList>
    </citation>
    <scope>IDENTIFICATION</scope>
</reference>
<dbReference type="SUPFAM" id="SSF50729">
    <property type="entry name" value="PH domain-like"/>
    <property type="match status" value="1"/>
</dbReference>
<dbReference type="PANTHER" id="PTHR14336">
    <property type="entry name" value="TANDEM PH DOMAIN CONTAINING PROTEIN"/>
    <property type="match status" value="1"/>
</dbReference>
<name>A0A0D9YHK2_9ORYZ</name>
<sequence length="158" mass="17542">MAASLWRAVMGAGASSADTDTTGGVEFWRSPERAGWLTKQGEYIKTWRRRWFVLKQGRLFWFKDSGVTRASVPRGVIPVATCLTVKGAEDTLNRQFAFELSTPAETMYFIADSEKEKEEWINSIGRSIVQHSRSVTDAEVVDYDSGRPAASVAADGDK</sequence>
<protein>
    <recommendedName>
        <fullName evidence="1">PH domain-containing protein</fullName>
    </recommendedName>
</protein>
<dbReference type="Gene3D" id="2.30.29.30">
    <property type="entry name" value="Pleckstrin-homology domain (PH domain)/Phosphotyrosine-binding domain (PTB)"/>
    <property type="match status" value="1"/>
</dbReference>
<keyword evidence="3" id="KW-1185">Reference proteome</keyword>
<dbReference type="InterPro" id="IPR011993">
    <property type="entry name" value="PH-like_dom_sf"/>
</dbReference>
<dbReference type="STRING" id="40148.A0A0D9YHK2"/>
<evidence type="ECO:0000259" key="1">
    <source>
        <dbReference type="PROSITE" id="PS50003"/>
    </source>
</evidence>
<dbReference type="CDD" id="cd13276">
    <property type="entry name" value="PH_AtPH1"/>
    <property type="match status" value="1"/>
</dbReference>
<dbReference type="PANTHER" id="PTHR14336:SF8">
    <property type="entry name" value="PROTEIN OPY1"/>
    <property type="match status" value="1"/>
</dbReference>
<feature type="domain" description="PH" evidence="1">
    <location>
        <begin position="30"/>
        <end position="129"/>
    </location>
</feature>
<dbReference type="Pfam" id="PF00169">
    <property type="entry name" value="PH"/>
    <property type="match status" value="1"/>
</dbReference>
<dbReference type="eggNOG" id="ENOG502RXGP">
    <property type="taxonomic scope" value="Eukaryota"/>
</dbReference>
<evidence type="ECO:0000313" key="2">
    <source>
        <dbReference type="EnsemblPlants" id="OGLUM01G41930.1"/>
    </source>
</evidence>
<reference evidence="2" key="3">
    <citation type="submission" date="2018-05" db="EMBL/GenBank/DDBJ databases">
        <title>OgluRS3 (Oryza glumaepatula Reference Sequence Version 3).</title>
        <authorList>
            <person name="Zhang J."/>
            <person name="Kudrna D."/>
            <person name="Lee S."/>
            <person name="Talag J."/>
            <person name="Welchert J."/>
            <person name="Wing R.A."/>
        </authorList>
    </citation>
    <scope>NUCLEOTIDE SEQUENCE [LARGE SCALE GENOMIC DNA]</scope>
</reference>
<dbReference type="InterPro" id="IPR001849">
    <property type="entry name" value="PH_domain"/>
</dbReference>
<proteinExistence type="predicted"/>
<organism evidence="2">
    <name type="scientific">Oryza glumipatula</name>
    <dbReference type="NCBI Taxonomy" id="40148"/>
    <lineage>
        <taxon>Eukaryota</taxon>
        <taxon>Viridiplantae</taxon>
        <taxon>Streptophyta</taxon>
        <taxon>Embryophyta</taxon>
        <taxon>Tracheophyta</taxon>
        <taxon>Spermatophyta</taxon>
        <taxon>Magnoliopsida</taxon>
        <taxon>Liliopsida</taxon>
        <taxon>Poales</taxon>
        <taxon>Poaceae</taxon>
        <taxon>BOP clade</taxon>
        <taxon>Oryzoideae</taxon>
        <taxon>Oryzeae</taxon>
        <taxon>Oryzinae</taxon>
        <taxon>Oryza</taxon>
    </lineage>
</organism>
<accession>A0A0D9YHK2</accession>